<feature type="compositionally biased region" description="Basic and acidic residues" evidence="1">
    <location>
        <begin position="116"/>
        <end position="127"/>
    </location>
</feature>
<name>A0A6C2YSJ4_9BACT</name>
<keyword evidence="4" id="KW-1185">Reference proteome</keyword>
<gene>
    <name evidence="3" type="ORF">GMBLW1_45330</name>
</gene>
<dbReference type="InterPro" id="IPR015943">
    <property type="entry name" value="WD40/YVTN_repeat-like_dom_sf"/>
</dbReference>
<reference evidence="3" key="1">
    <citation type="submission" date="2019-04" db="EMBL/GenBank/DDBJ databases">
        <authorList>
            <consortium name="Science for Life Laboratories"/>
        </authorList>
    </citation>
    <scope>NUCLEOTIDE SEQUENCE</scope>
    <source>
        <strain evidence="3">MBLW1</strain>
    </source>
</reference>
<dbReference type="AlphaFoldDB" id="A0A6C2YSJ4"/>
<accession>A0A6C2YSJ4</accession>
<dbReference type="SMART" id="SM00564">
    <property type="entry name" value="PQQ"/>
    <property type="match status" value="4"/>
</dbReference>
<dbReference type="PANTHER" id="PTHR34512:SF30">
    <property type="entry name" value="OUTER MEMBRANE PROTEIN ASSEMBLY FACTOR BAMB"/>
    <property type="match status" value="1"/>
</dbReference>
<dbReference type="InterPro" id="IPR002372">
    <property type="entry name" value="PQQ_rpt_dom"/>
</dbReference>
<sequence length="698" mass="75158">MSSVLTVLKRLLALVVLVGVIYGAFKLNEAGVVAKSNKSTETTAPETVASVAPAPAPAAPTTQAAPPTPPKPMVEAPKPVTPPAPKPEMTKPEAPKPEAPKPEAPKPVTPPAPKPETPKPETPKPETPKPVTPPAPKPETPKPETPKPVVPAVPLKPATPAAPAAPAATGAKAVLAPVAGSWAMFGGSVVRNMVNPHDKDIPTEFDVPGGEGVKWKAELGSKSYGGPTIAAGKVFVGTNNDKARNPRDREKPAEGEEEGKPLDKGVLMAFDEKTGQFLWQHVNDKLPSGQVNDWPHEGVCSTPTVEGNRLYYVTNRCELVCLDVNGFLDSKNDGITTEKYQDKTDADVIWAYDLMANDKVFPHNMSNCAPLIVGDLLFIVTANGVDEGHINIPAPEAPSFMCLEKATGKPVWRNNLPGRNIMHGQWSNPSYAEIKGVPQVMFPGGDGVLYSFEPKTGKLLWKFACNPKDAKYELGGRGTKSDFIATPVIWQDKVYIGTGQDPEHLDGIGHLWCIDPTKATPDADGDISPKDEAFDPKAPVNAKSGLVWHFGGKETKPNSKREFVFGRTMSTVAIVDGILYVAELNGFFFCLDANTGKKFYLYDLKSGIWGSPYFVDGKIYIGNEDGDLFIFRHVAKPEAIDDDVADRATAKKLKADIEKKYLVKKLTVDEPIRSTPVVANGVLYILTERSLVAIGKKD</sequence>
<feature type="region of interest" description="Disordered" evidence="1">
    <location>
        <begin position="236"/>
        <end position="261"/>
    </location>
</feature>
<feature type="domain" description="Pyrrolo-quinoline quinone repeat" evidence="2">
    <location>
        <begin position="396"/>
        <end position="498"/>
    </location>
</feature>
<proteinExistence type="predicted"/>
<dbReference type="InterPro" id="IPR018391">
    <property type="entry name" value="PQQ_b-propeller_rpt"/>
</dbReference>
<feature type="compositionally biased region" description="Pro residues" evidence="1">
    <location>
        <begin position="105"/>
        <end position="115"/>
    </location>
</feature>
<feature type="compositionally biased region" description="Low complexity" evidence="1">
    <location>
        <begin position="40"/>
        <end position="65"/>
    </location>
</feature>
<dbReference type="EMBL" id="LR586016">
    <property type="protein sequence ID" value="VIP04660.1"/>
    <property type="molecule type" value="Genomic_DNA"/>
</dbReference>
<feature type="compositionally biased region" description="Basic and acidic residues" evidence="1">
    <location>
        <begin position="88"/>
        <end position="104"/>
    </location>
</feature>
<dbReference type="Pfam" id="PF13360">
    <property type="entry name" value="PQQ_2"/>
    <property type="match status" value="2"/>
</dbReference>
<dbReference type="SUPFAM" id="SSF50998">
    <property type="entry name" value="Quinoprotein alcohol dehydrogenase-like"/>
    <property type="match status" value="1"/>
</dbReference>
<evidence type="ECO:0000313" key="4">
    <source>
        <dbReference type="Proteomes" id="UP000464378"/>
    </source>
</evidence>
<dbReference type="RefSeq" id="WP_261345315.1">
    <property type="nucleotide sequence ID" value="NZ_LR593887.1"/>
</dbReference>
<feature type="region of interest" description="Disordered" evidence="1">
    <location>
        <begin position="35"/>
        <end position="154"/>
    </location>
</feature>
<dbReference type="EMBL" id="LR593887">
    <property type="protein sequence ID" value="VTS06681.1"/>
    <property type="molecule type" value="Genomic_DNA"/>
</dbReference>
<organism evidence="3">
    <name type="scientific">Tuwongella immobilis</name>
    <dbReference type="NCBI Taxonomy" id="692036"/>
    <lineage>
        <taxon>Bacteria</taxon>
        <taxon>Pseudomonadati</taxon>
        <taxon>Planctomycetota</taxon>
        <taxon>Planctomycetia</taxon>
        <taxon>Gemmatales</taxon>
        <taxon>Gemmataceae</taxon>
        <taxon>Tuwongella</taxon>
    </lineage>
</organism>
<dbReference type="KEGG" id="tim:GMBLW1_45330"/>
<dbReference type="InParanoid" id="A0A6C2YSJ4"/>
<dbReference type="PANTHER" id="PTHR34512">
    <property type="entry name" value="CELL SURFACE PROTEIN"/>
    <property type="match status" value="1"/>
</dbReference>
<protein>
    <recommendedName>
        <fullName evidence="2">Pyrrolo-quinoline quinone repeat domain-containing protein</fullName>
    </recommendedName>
</protein>
<evidence type="ECO:0000313" key="3">
    <source>
        <dbReference type="EMBL" id="VIP04660.1"/>
    </source>
</evidence>
<dbReference type="Proteomes" id="UP000464378">
    <property type="component" value="Chromosome"/>
</dbReference>
<dbReference type="InterPro" id="IPR011047">
    <property type="entry name" value="Quinoprotein_ADH-like_sf"/>
</dbReference>
<evidence type="ECO:0000256" key="1">
    <source>
        <dbReference type="SAM" id="MobiDB-lite"/>
    </source>
</evidence>
<feature type="domain" description="Pyrrolo-quinoline quinone repeat" evidence="2">
    <location>
        <begin position="546"/>
        <end position="628"/>
    </location>
</feature>
<dbReference type="Gene3D" id="2.130.10.10">
    <property type="entry name" value="YVTN repeat-like/Quinoprotein amine dehydrogenase"/>
    <property type="match status" value="3"/>
</dbReference>
<evidence type="ECO:0000259" key="2">
    <source>
        <dbReference type="Pfam" id="PF13360"/>
    </source>
</evidence>
<feature type="compositionally biased region" description="Pro residues" evidence="1">
    <location>
        <begin position="128"/>
        <end position="138"/>
    </location>
</feature>
<feature type="compositionally biased region" description="Basic and acidic residues" evidence="1">
    <location>
        <begin position="241"/>
        <end position="261"/>
    </location>
</feature>